<comment type="caution">
    <text evidence="2">The sequence shown here is derived from an EMBL/GenBank/DDBJ whole genome shotgun (WGS) entry which is preliminary data.</text>
</comment>
<dbReference type="Pfam" id="PF09346">
    <property type="entry name" value="SMI1_KNR4"/>
    <property type="match status" value="1"/>
</dbReference>
<dbReference type="InterPro" id="IPR037883">
    <property type="entry name" value="Knr4/Smi1-like_sf"/>
</dbReference>
<gene>
    <name evidence="2" type="ORF">H8S59_17310</name>
</gene>
<proteinExistence type="predicted"/>
<dbReference type="RefSeq" id="WP_187522222.1">
    <property type="nucleotide sequence ID" value="NZ_JACONW010000086.1"/>
</dbReference>
<name>A0ABR7B3L9_9PSED</name>
<dbReference type="Gene3D" id="3.40.1580.10">
    <property type="entry name" value="SMI1/KNR4-like"/>
    <property type="match status" value="1"/>
</dbReference>
<evidence type="ECO:0000313" key="3">
    <source>
        <dbReference type="Proteomes" id="UP000651852"/>
    </source>
</evidence>
<dbReference type="Proteomes" id="UP000651852">
    <property type="component" value="Unassembled WGS sequence"/>
</dbReference>
<reference evidence="2 3" key="1">
    <citation type="submission" date="2020-08" db="EMBL/GenBank/DDBJ databases">
        <title>Putative novel bacterial strains isolated from necrotic wheat leaf tissues caused by Xanthomonas translucens.</title>
        <authorList>
            <person name="Tambong J.T."/>
        </authorList>
    </citation>
    <scope>NUCLEOTIDE SEQUENCE [LARGE SCALE GENOMIC DNA]</scope>
    <source>
        <strain evidence="2 3">DOAB 1069</strain>
    </source>
</reference>
<dbReference type="SMART" id="SM00860">
    <property type="entry name" value="SMI1_KNR4"/>
    <property type="match status" value="1"/>
</dbReference>
<organism evidence="2 3">
    <name type="scientific">Pseudomonas folii</name>
    <dbReference type="NCBI Taxonomy" id="2762593"/>
    <lineage>
        <taxon>Bacteria</taxon>
        <taxon>Pseudomonadati</taxon>
        <taxon>Pseudomonadota</taxon>
        <taxon>Gammaproteobacteria</taxon>
        <taxon>Pseudomonadales</taxon>
        <taxon>Pseudomonadaceae</taxon>
        <taxon>Pseudomonas</taxon>
    </lineage>
</organism>
<sequence length="174" mass="19598">MPIVYRRGLQNADLDYIQSELNRSLPADYKNFLIKMNGFYLSAPDYAQIPLTAVDEGAISFDRFFGLLPLDECNDLIQFNNEFVGEVGFLKNAVVIGEDGGGNPYVMVDEGEGVRAGIYYWDRTHLHESNMNNHFDIAEVADCGNLCFIASGFNEFYRLILRCVGASPEFLEEV</sequence>
<dbReference type="EMBL" id="JACONW010000086">
    <property type="protein sequence ID" value="MBC3951530.1"/>
    <property type="molecule type" value="Genomic_DNA"/>
</dbReference>
<keyword evidence="3" id="KW-1185">Reference proteome</keyword>
<feature type="domain" description="Knr4/Smi1-like" evidence="1">
    <location>
        <begin position="8"/>
        <end position="159"/>
    </location>
</feature>
<dbReference type="InterPro" id="IPR018958">
    <property type="entry name" value="Knr4/Smi1-like_dom"/>
</dbReference>
<evidence type="ECO:0000259" key="1">
    <source>
        <dbReference type="SMART" id="SM00860"/>
    </source>
</evidence>
<accession>A0ABR7B3L9</accession>
<evidence type="ECO:0000313" key="2">
    <source>
        <dbReference type="EMBL" id="MBC3951530.1"/>
    </source>
</evidence>
<dbReference type="SUPFAM" id="SSF160631">
    <property type="entry name" value="SMI1/KNR4-like"/>
    <property type="match status" value="1"/>
</dbReference>
<protein>
    <submittedName>
        <fullName evidence="2">SMI1/KNR4 family protein</fullName>
    </submittedName>
</protein>